<name>A0A7X1CPY5_9LIST</name>
<dbReference type="SUPFAM" id="SSF54427">
    <property type="entry name" value="NTF2-like"/>
    <property type="match status" value="1"/>
</dbReference>
<evidence type="ECO:0000313" key="1">
    <source>
        <dbReference type="EMBL" id="MBC1936459.1"/>
    </source>
</evidence>
<dbReference type="InterPro" id="IPR032710">
    <property type="entry name" value="NTF2-like_dom_sf"/>
</dbReference>
<evidence type="ECO:0000313" key="2">
    <source>
        <dbReference type="Proteomes" id="UP000535908"/>
    </source>
</evidence>
<dbReference type="RefSeq" id="WP_185526077.1">
    <property type="nucleotide sequence ID" value="NZ_JAARWN010000007.1"/>
</dbReference>
<dbReference type="Gene3D" id="3.10.450.50">
    <property type="match status" value="1"/>
</dbReference>
<reference evidence="1 2" key="1">
    <citation type="submission" date="2020-03" db="EMBL/GenBank/DDBJ databases">
        <title>Soil Listeria distribution.</title>
        <authorList>
            <person name="Liao J."/>
            <person name="Wiedmann M."/>
        </authorList>
    </citation>
    <scope>NUCLEOTIDE SEQUENCE [LARGE SCALE GENOMIC DNA]</scope>
    <source>
        <strain evidence="1 2">FSL L7-0741</strain>
    </source>
</reference>
<dbReference type="Pfam" id="PF07366">
    <property type="entry name" value="SnoaL"/>
    <property type="match status" value="1"/>
</dbReference>
<gene>
    <name evidence="1" type="ORF">HCA69_08790</name>
</gene>
<comment type="caution">
    <text evidence="1">The sequence shown here is derived from an EMBL/GenBank/DDBJ whole genome shotgun (WGS) entry which is preliminary data.</text>
</comment>
<sequence>MIKSEKEIVSEFFKIVRSGKEIKRASEFMAEKVIAHQVQAENEYSVTRSPQDYSDHVQEMLDEYGDFSLEIQEILADRAKVYVRWRQIGESENGEEVIEIASAVYLVRDGKIVEYWIQIDRKGLELQKKDRESK</sequence>
<organism evidence="1 2">
    <name type="scientific">Listeria grandensis</name>
    <dbReference type="NCBI Taxonomy" id="1494963"/>
    <lineage>
        <taxon>Bacteria</taxon>
        <taxon>Bacillati</taxon>
        <taxon>Bacillota</taxon>
        <taxon>Bacilli</taxon>
        <taxon>Bacillales</taxon>
        <taxon>Listeriaceae</taxon>
        <taxon>Listeria</taxon>
    </lineage>
</organism>
<protein>
    <submittedName>
        <fullName evidence="1">Ester cyclase</fullName>
    </submittedName>
</protein>
<dbReference type="Proteomes" id="UP000535908">
    <property type="component" value="Unassembled WGS sequence"/>
</dbReference>
<accession>A0A7X1CPY5</accession>
<dbReference type="AlphaFoldDB" id="A0A7X1CPY5"/>
<proteinExistence type="predicted"/>
<dbReference type="EMBL" id="JAARWN010000007">
    <property type="protein sequence ID" value="MBC1936459.1"/>
    <property type="molecule type" value="Genomic_DNA"/>
</dbReference>
<dbReference type="InterPro" id="IPR009959">
    <property type="entry name" value="Cyclase_SnoaL-like"/>
</dbReference>
<dbReference type="GO" id="GO:0030638">
    <property type="term" value="P:polyketide metabolic process"/>
    <property type="evidence" value="ECO:0007669"/>
    <property type="project" value="InterPro"/>
</dbReference>